<gene>
    <name evidence="2" type="ORF">VLY81_04015</name>
</gene>
<feature type="transmembrane region" description="Helical" evidence="1">
    <location>
        <begin position="21"/>
        <end position="39"/>
    </location>
</feature>
<keyword evidence="3" id="KW-1185">Reference proteome</keyword>
<evidence type="ECO:0000313" key="2">
    <source>
        <dbReference type="EMBL" id="WRP15340.1"/>
    </source>
</evidence>
<evidence type="ECO:0000313" key="3">
    <source>
        <dbReference type="Proteomes" id="UP001333102"/>
    </source>
</evidence>
<dbReference type="RefSeq" id="WP_324669742.1">
    <property type="nucleotide sequence ID" value="NZ_CP141614.1"/>
</dbReference>
<keyword evidence="1" id="KW-0472">Membrane</keyword>
<reference evidence="3" key="1">
    <citation type="submission" date="2023-12" db="EMBL/GenBank/DDBJ databases">
        <title>Novel isolates from deep terrestrial aquifers shed light on the physiology and ecology of the class Limnochordia.</title>
        <authorList>
            <person name="Karnachuk O.V."/>
            <person name="Lukina A.P."/>
            <person name="Avakyan M.R."/>
            <person name="Kadnikov V."/>
            <person name="Begmatov S."/>
            <person name="Beletsky A.V."/>
            <person name="Mardanov A.V."/>
            <person name="Ravin N.V."/>
        </authorList>
    </citation>
    <scope>NUCLEOTIDE SEQUENCE [LARGE SCALE GENOMIC DNA]</scope>
    <source>
        <strain evidence="3">LN</strain>
    </source>
</reference>
<protein>
    <recommendedName>
        <fullName evidence="4">Integral membrane protein</fullName>
    </recommendedName>
</protein>
<evidence type="ECO:0000256" key="1">
    <source>
        <dbReference type="SAM" id="Phobius"/>
    </source>
</evidence>
<proteinExistence type="predicted"/>
<keyword evidence="1" id="KW-0812">Transmembrane</keyword>
<name>A0ABZ1BRB0_9FIRM</name>
<evidence type="ECO:0008006" key="4">
    <source>
        <dbReference type="Google" id="ProtNLM"/>
    </source>
</evidence>
<dbReference type="EMBL" id="CP141614">
    <property type="protein sequence ID" value="WRP15340.1"/>
    <property type="molecule type" value="Genomic_DNA"/>
</dbReference>
<feature type="transmembrane region" description="Helical" evidence="1">
    <location>
        <begin position="51"/>
        <end position="73"/>
    </location>
</feature>
<accession>A0ABZ1BRB0</accession>
<organism evidence="2 3">
    <name type="scientific">Geochorda subterranea</name>
    <dbReference type="NCBI Taxonomy" id="3109564"/>
    <lineage>
        <taxon>Bacteria</taxon>
        <taxon>Bacillati</taxon>
        <taxon>Bacillota</taxon>
        <taxon>Limnochordia</taxon>
        <taxon>Limnochordales</taxon>
        <taxon>Geochordaceae</taxon>
        <taxon>Geochorda</taxon>
    </lineage>
</organism>
<keyword evidence="1" id="KW-1133">Transmembrane helix</keyword>
<sequence length="96" mass="9933">MRQRTSRDGEGSVAARRWGGIVALAITLAAVALNFLWFARHGLGPATLVAMSWPLWLGALAAVVAVAGGGWLLGRALAGRHDPHAADASGPPEARD</sequence>
<dbReference type="Proteomes" id="UP001333102">
    <property type="component" value="Chromosome"/>
</dbReference>